<dbReference type="CDD" id="cd16913">
    <property type="entry name" value="YkuD_like"/>
    <property type="match status" value="1"/>
</dbReference>
<evidence type="ECO:0000313" key="11">
    <source>
        <dbReference type="Proteomes" id="UP001228905"/>
    </source>
</evidence>
<keyword evidence="8" id="KW-0732">Signal</keyword>
<dbReference type="InterPro" id="IPR038063">
    <property type="entry name" value="Transpep_catalytic_dom"/>
</dbReference>
<dbReference type="Pfam" id="PF03734">
    <property type="entry name" value="YkuD"/>
    <property type="match status" value="1"/>
</dbReference>
<proteinExistence type="inferred from homology"/>
<comment type="pathway">
    <text evidence="1 7">Cell wall biogenesis; peptidoglycan biosynthesis.</text>
</comment>
<gene>
    <name evidence="10" type="ORF">QO010_001173</name>
</gene>
<comment type="similarity">
    <text evidence="2">Belongs to the YkuD family.</text>
</comment>
<evidence type="ECO:0000256" key="3">
    <source>
        <dbReference type="ARBA" id="ARBA00022679"/>
    </source>
</evidence>
<organism evidence="10 11">
    <name type="scientific">Caulobacter ginsengisoli</name>
    <dbReference type="NCBI Taxonomy" id="400775"/>
    <lineage>
        <taxon>Bacteria</taxon>
        <taxon>Pseudomonadati</taxon>
        <taxon>Pseudomonadota</taxon>
        <taxon>Alphaproteobacteria</taxon>
        <taxon>Caulobacterales</taxon>
        <taxon>Caulobacteraceae</taxon>
        <taxon>Caulobacter</taxon>
    </lineage>
</organism>
<protein>
    <submittedName>
        <fullName evidence="10">Murein L,D-transpeptidase YcbB/YkuD</fullName>
    </submittedName>
</protein>
<dbReference type="InterPro" id="IPR045380">
    <property type="entry name" value="LD_TPept_scaffold_dom"/>
</dbReference>
<feature type="active site" description="Nucleophile" evidence="7">
    <location>
        <position position="439"/>
    </location>
</feature>
<evidence type="ECO:0000256" key="7">
    <source>
        <dbReference type="PROSITE-ProRule" id="PRU01373"/>
    </source>
</evidence>
<feature type="domain" description="L,D-TPase catalytic" evidence="9">
    <location>
        <begin position="305"/>
        <end position="461"/>
    </location>
</feature>
<dbReference type="Gene3D" id="2.40.440.10">
    <property type="entry name" value="L,D-transpeptidase catalytic domain-like"/>
    <property type="match status" value="1"/>
</dbReference>
<evidence type="ECO:0000256" key="4">
    <source>
        <dbReference type="ARBA" id="ARBA00022960"/>
    </source>
</evidence>
<accession>A0ABU0IN22</accession>
<dbReference type="Proteomes" id="UP001228905">
    <property type="component" value="Unassembled WGS sequence"/>
</dbReference>
<keyword evidence="6 7" id="KW-0961">Cell wall biogenesis/degradation</keyword>
<dbReference type="InterPro" id="IPR052905">
    <property type="entry name" value="LD-transpeptidase_YkuD-like"/>
</dbReference>
<evidence type="ECO:0000256" key="2">
    <source>
        <dbReference type="ARBA" id="ARBA00005992"/>
    </source>
</evidence>
<feature type="chain" id="PRO_5045919797" evidence="8">
    <location>
        <begin position="29"/>
        <end position="523"/>
    </location>
</feature>
<dbReference type="PROSITE" id="PS52029">
    <property type="entry name" value="LD_TPASE"/>
    <property type="match status" value="1"/>
</dbReference>
<keyword evidence="11" id="KW-1185">Reference proteome</keyword>
<feature type="signal peptide" evidence="8">
    <location>
        <begin position="1"/>
        <end position="28"/>
    </location>
</feature>
<reference evidence="10 11" key="1">
    <citation type="submission" date="2023-07" db="EMBL/GenBank/DDBJ databases">
        <title>Genomic Encyclopedia of Type Strains, Phase IV (KMG-IV): sequencing the most valuable type-strain genomes for metagenomic binning, comparative biology and taxonomic classification.</title>
        <authorList>
            <person name="Goeker M."/>
        </authorList>
    </citation>
    <scope>NUCLEOTIDE SEQUENCE [LARGE SCALE GENOMIC DNA]</scope>
    <source>
        <strain evidence="10 11">DSM 18695</strain>
    </source>
</reference>
<dbReference type="InterPro" id="IPR036365">
    <property type="entry name" value="PGBD-like_sf"/>
</dbReference>
<dbReference type="Pfam" id="PF01471">
    <property type="entry name" value="PG_binding_1"/>
    <property type="match status" value="1"/>
</dbReference>
<name>A0ABU0IN22_9CAUL</name>
<evidence type="ECO:0000256" key="5">
    <source>
        <dbReference type="ARBA" id="ARBA00022984"/>
    </source>
</evidence>
<dbReference type="InterPro" id="IPR002477">
    <property type="entry name" value="Peptidoglycan-bd-like"/>
</dbReference>
<dbReference type="SUPFAM" id="SSF47090">
    <property type="entry name" value="PGBD-like"/>
    <property type="match status" value="1"/>
</dbReference>
<evidence type="ECO:0000256" key="6">
    <source>
        <dbReference type="ARBA" id="ARBA00023316"/>
    </source>
</evidence>
<keyword evidence="4 7" id="KW-0133">Cell shape</keyword>
<keyword evidence="5 7" id="KW-0573">Peptidoglycan synthesis</keyword>
<dbReference type="SUPFAM" id="SSF141523">
    <property type="entry name" value="L,D-transpeptidase catalytic domain-like"/>
    <property type="match status" value="1"/>
</dbReference>
<dbReference type="PANTHER" id="PTHR41533:SF2">
    <property type="entry name" value="BLR7131 PROTEIN"/>
    <property type="match status" value="1"/>
</dbReference>
<evidence type="ECO:0000256" key="8">
    <source>
        <dbReference type="SAM" id="SignalP"/>
    </source>
</evidence>
<feature type="active site" description="Proton donor/acceptor" evidence="7">
    <location>
        <position position="420"/>
    </location>
</feature>
<dbReference type="InterPro" id="IPR036366">
    <property type="entry name" value="PGBDSf"/>
</dbReference>
<evidence type="ECO:0000259" key="9">
    <source>
        <dbReference type="PROSITE" id="PS52029"/>
    </source>
</evidence>
<dbReference type="Pfam" id="PF20142">
    <property type="entry name" value="Scaffold"/>
    <property type="match status" value="1"/>
</dbReference>
<keyword evidence="3" id="KW-0808">Transferase</keyword>
<dbReference type="PANTHER" id="PTHR41533">
    <property type="entry name" value="L,D-TRANSPEPTIDASE HI_1667-RELATED"/>
    <property type="match status" value="1"/>
</dbReference>
<sequence length="523" mass="56140">MIKKTGRRAVTAVLAAAMMTFGLAPSLAQSPPVRGPLPTRLPPAPVVAPPTAPLPPQSQAFTPGPLQIVLRPDQAQLLMQALSQGEAHGFDPGEFAPAGNDQASLVNATLRYAKAVHSGRLQISGFREDWGLKPQPYDPTPGFVQAVAADRLQDWLNSLPPPYTGYQTLQRGLANYRGIEARGGWRSLPVVGDLKPGATGPQVEALRARLAVEDRLVPATVSTVPPQAPGAPPPAPGAARPGDPIYDAALTDAVKRAQKRFGLEPTGAIGDATRTALDIPVDQRIGQIIANMERWRWLPQQLPSDRIQVNIAAAVLSLFQGDEPILSMRAVTGRPGNETPMLVSQIQTIVLNPPWNVPASIASKELWPKERASPGYLRRNGYVLMPDGAGGSRIVQPAGPNAALGVVKFDFPNPYAVYLHDTPTKTTFGRYTRLASHGCVRLEKPRLLAETLLAGDPVWTPEQINATIATGKTVRVPVGRPISVFLLYWTAYMTQDGQMNFRGDPYGWDGLLIQRIAAQGGAV</sequence>
<evidence type="ECO:0000256" key="1">
    <source>
        <dbReference type="ARBA" id="ARBA00004752"/>
    </source>
</evidence>
<comment type="caution">
    <text evidence="10">The sequence shown here is derived from an EMBL/GenBank/DDBJ whole genome shotgun (WGS) entry which is preliminary data.</text>
</comment>
<evidence type="ECO:0000313" key="10">
    <source>
        <dbReference type="EMBL" id="MDQ0463402.1"/>
    </source>
</evidence>
<dbReference type="Gene3D" id="1.10.101.10">
    <property type="entry name" value="PGBD-like superfamily/PGBD"/>
    <property type="match status" value="1"/>
</dbReference>
<dbReference type="RefSeq" id="WP_307347272.1">
    <property type="nucleotide sequence ID" value="NZ_JAUSVS010000002.1"/>
</dbReference>
<dbReference type="EMBL" id="JAUSVS010000002">
    <property type="protein sequence ID" value="MDQ0463402.1"/>
    <property type="molecule type" value="Genomic_DNA"/>
</dbReference>
<dbReference type="InterPro" id="IPR005490">
    <property type="entry name" value="LD_TPept_cat_dom"/>
</dbReference>